<dbReference type="InterPro" id="IPR016084">
    <property type="entry name" value="Haem_Oase-like_multi-hlx"/>
</dbReference>
<organism evidence="2 3">
    <name type="scientific">Nocardioides nanhaiensis</name>
    <dbReference type="NCBI Taxonomy" id="1476871"/>
    <lineage>
        <taxon>Bacteria</taxon>
        <taxon>Bacillati</taxon>
        <taxon>Actinomycetota</taxon>
        <taxon>Actinomycetes</taxon>
        <taxon>Propionibacteriales</taxon>
        <taxon>Nocardioidaceae</taxon>
        <taxon>Nocardioides</taxon>
    </lineage>
</organism>
<sequence length="319" mass="35127">MREALLADRPLDADPDHRLDPGPTADDEGDRQLALWMLFELHHRGFEDVPDDAEWRPDLLALRRDLERDLEARWRELAAPLLAEHAAQATGDLATDFFALCEADTGPSVAEFVRRRATTEQLHAVLRQRSVYHGKEQDAAMWAVPRLDDEPTAHLLAVAYDEYGNGSPDQVHSRLWAGGLRAAGVDDAYGAHVGEAVPEVLEQNNLMAMLGLQRRLLPASLGHLAAFEVTSALPSQQWVRGLERLRAPEELTGYFREHVLADSVHEQVAVRQLLGSYLGGAPDRRDDVFWGGAVCLLAEGRAGAAVLRAVGADEHEVAA</sequence>
<evidence type="ECO:0000256" key="1">
    <source>
        <dbReference type="SAM" id="MobiDB-lite"/>
    </source>
</evidence>
<keyword evidence="3" id="KW-1185">Reference proteome</keyword>
<protein>
    <submittedName>
        <fullName evidence="2">Iron-containing redox enzyme family protein</fullName>
    </submittedName>
</protein>
<feature type="region of interest" description="Disordered" evidence="1">
    <location>
        <begin position="1"/>
        <end position="27"/>
    </location>
</feature>
<accession>A0ABP8WFI7</accession>
<gene>
    <name evidence="2" type="ORF">GCM10023226_25470</name>
</gene>
<dbReference type="EMBL" id="BAABIM010000002">
    <property type="protein sequence ID" value="GAA4686586.1"/>
    <property type="molecule type" value="Genomic_DNA"/>
</dbReference>
<reference evidence="3" key="1">
    <citation type="journal article" date="2019" name="Int. J. Syst. Evol. Microbiol.">
        <title>The Global Catalogue of Microorganisms (GCM) 10K type strain sequencing project: providing services to taxonomists for standard genome sequencing and annotation.</title>
        <authorList>
            <consortium name="The Broad Institute Genomics Platform"/>
            <consortium name="The Broad Institute Genome Sequencing Center for Infectious Disease"/>
            <person name="Wu L."/>
            <person name="Ma J."/>
        </authorList>
    </citation>
    <scope>NUCLEOTIDE SEQUENCE [LARGE SCALE GENOMIC DNA]</scope>
    <source>
        <strain evidence="3">JCM 18127</strain>
    </source>
</reference>
<dbReference type="Gene3D" id="1.20.910.10">
    <property type="entry name" value="Heme oxygenase-like"/>
    <property type="match status" value="1"/>
</dbReference>
<dbReference type="Proteomes" id="UP001500621">
    <property type="component" value="Unassembled WGS sequence"/>
</dbReference>
<name>A0ABP8WFI7_9ACTN</name>
<feature type="compositionally biased region" description="Basic and acidic residues" evidence="1">
    <location>
        <begin position="1"/>
        <end position="20"/>
    </location>
</feature>
<evidence type="ECO:0000313" key="3">
    <source>
        <dbReference type="Proteomes" id="UP001500621"/>
    </source>
</evidence>
<evidence type="ECO:0000313" key="2">
    <source>
        <dbReference type="EMBL" id="GAA4686586.1"/>
    </source>
</evidence>
<dbReference type="SMART" id="SM01236">
    <property type="entry name" value="Haem_oxygenase_2"/>
    <property type="match status" value="1"/>
</dbReference>
<dbReference type="Pfam" id="PF14518">
    <property type="entry name" value="Haem_oxygenas_2"/>
    <property type="match status" value="1"/>
</dbReference>
<comment type="caution">
    <text evidence="2">The sequence shown here is derived from an EMBL/GenBank/DDBJ whole genome shotgun (WGS) entry which is preliminary data.</text>
</comment>
<dbReference type="SUPFAM" id="SSF48613">
    <property type="entry name" value="Heme oxygenase-like"/>
    <property type="match status" value="1"/>
</dbReference>
<proteinExistence type="predicted"/>